<feature type="domain" description="Secretion system C-terminal sorting" evidence="4">
    <location>
        <begin position="1129"/>
        <end position="1201"/>
    </location>
</feature>
<evidence type="ECO:0000256" key="2">
    <source>
        <dbReference type="ARBA" id="ARBA00022729"/>
    </source>
</evidence>
<dbReference type="InterPro" id="IPR026444">
    <property type="entry name" value="Secre_tail"/>
</dbReference>
<protein>
    <submittedName>
        <fullName evidence="5">Putative secreted protein (Por secretion system target)</fullName>
    </submittedName>
</protein>
<accession>A0A328WPL3</accession>
<dbReference type="Proteomes" id="UP000249518">
    <property type="component" value="Unassembled WGS sequence"/>
</dbReference>
<evidence type="ECO:0000259" key="4">
    <source>
        <dbReference type="Pfam" id="PF18962"/>
    </source>
</evidence>
<dbReference type="EMBL" id="QLSV01000010">
    <property type="protein sequence ID" value="RAR47215.1"/>
    <property type="molecule type" value="Genomic_DNA"/>
</dbReference>
<dbReference type="OrthoDB" id="1308298at2"/>
<evidence type="ECO:0000313" key="6">
    <source>
        <dbReference type="Proteomes" id="UP000249518"/>
    </source>
</evidence>
<feature type="chain" id="PRO_5016405454" evidence="3">
    <location>
        <begin position="29"/>
        <end position="1202"/>
    </location>
</feature>
<comment type="similarity">
    <text evidence="1">Belongs to the ice-binding protein family.</text>
</comment>
<reference evidence="5 6" key="1">
    <citation type="submission" date="2018-06" db="EMBL/GenBank/DDBJ databases">
        <title>Genomic Encyclopedia of Type Strains, Phase III (KMG-III): the genomes of soil and plant-associated and newly described type strains.</title>
        <authorList>
            <person name="Whitman W."/>
        </authorList>
    </citation>
    <scope>NUCLEOTIDE SEQUENCE [LARGE SCALE GENOMIC DNA]</scope>
    <source>
        <strain evidence="5 6">CGMCC 1.12504</strain>
    </source>
</reference>
<feature type="signal peptide" evidence="3">
    <location>
        <begin position="1"/>
        <end position="28"/>
    </location>
</feature>
<keyword evidence="6" id="KW-1185">Reference proteome</keyword>
<gene>
    <name evidence="5" type="ORF">B0I10_1108</name>
</gene>
<organism evidence="5 6">
    <name type="scientific">Flavobacterium lacus</name>
    <dbReference type="NCBI Taxonomy" id="1353778"/>
    <lineage>
        <taxon>Bacteria</taxon>
        <taxon>Pseudomonadati</taxon>
        <taxon>Bacteroidota</taxon>
        <taxon>Flavobacteriia</taxon>
        <taxon>Flavobacteriales</taxon>
        <taxon>Flavobacteriaceae</taxon>
        <taxon>Flavobacterium</taxon>
    </lineage>
</organism>
<evidence type="ECO:0000256" key="1">
    <source>
        <dbReference type="ARBA" id="ARBA00005445"/>
    </source>
</evidence>
<dbReference type="Pfam" id="PF11999">
    <property type="entry name" value="Ice_binding"/>
    <property type="match status" value="1"/>
</dbReference>
<keyword evidence="2 3" id="KW-0732">Signal</keyword>
<dbReference type="RefSeq" id="WP_112086491.1">
    <property type="nucleotide sequence ID" value="NZ_QLSV01000010.1"/>
</dbReference>
<comment type="caution">
    <text evidence="5">The sequence shown here is derived from an EMBL/GenBank/DDBJ whole genome shotgun (WGS) entry which is preliminary data.</text>
</comment>
<dbReference type="AlphaFoldDB" id="A0A328WPL3"/>
<sequence length="1202" mass="124288">MKKMTLCSKGTFCISLFLYFCFSLNVSAQCSVNLGASSHFTLFTADGAIGNTATSSVIGDIGTHVGAITGFENPTVVNGTIYSPGDLTQQASLDLITAYNALFDTPTTNSTHAPAFGGNETLFAGVYSIGAAGSVGGTLTLDGGGNPDAFFLFQFGGAFTTGATSTLILTNGAKASNVFWLADGAISMAATTTISGTFIANGAISMGAGGILNGRLYSIAGAVSIDSTQINTDGFGVATIANGDWDQVSTWCTNTIPAAGGSVIIKHNVTVNTAVALRSIVINSGKTLTASDATPRTMTISDGGSITNNGTFTAGNGTVAFSGSGTVSGTVALNDVLIAGGVDFGAASSIHGLVNINQGGFIHGNAPTYGSSATLQYNADTTSDWSLTAGSDYPNHLQISGNTTLHVHNNAQTPLQLAGNLTIDSGSTFTAGSLDVANESIGIIILGDVINNGTFTLATSADSVQCVNFTTHSGATTTLSATSGGDLVLKGNFINNGTFNANARAVFFTGSGTQDISGSGAISIDYLAVDKLNGTVRLLNNLLCDGPNGGNALTLTNATAILDLNGFTATFGKAGVASGFSGDGFIRGGGNSSLFLLGSGAMGTLQIDNSIPGTANVLNNLTIDRTVSGGVILGTPISISGDLTVLNGTVTTPTLMTFNGSFPQNIAGLAYNDIAFSGAGAKTFTSHGAVGSTAAVTFTGTPGTVDFDGASNDLIFELKSDGSGTARIGDATGWALNGRVNAERYIPAKRAWRLLTSPLKGSSENSIFANWQGIVGEGLLLWHPQGGGATGLAVGPQPNIWSYTGGSWTAVTNTNSTNLFETNNGNAFLVFAAGTHGSENISSGAAVATVKATGELITGVVTHTLSANQFKLIGNPYASPIDTEAMLADIANSGSKIWLLDPTTGLGAYVTYDGQNWSSTTSGNDRFIQSGQAFFIRRNSDSFTVKETHKVAGNSNTWFARNANNITNSESSDKIRVLLYKQVANNWQFSDGALAVNSSNGNNEVDDTDAGKISNFNESLSFRNGTTNLSIEYRALPEEGDTQPIRLTATTASPYQLRLYVEHYSNSALQPSLEDTQTGTTYAIPLDGSEVIVPFIGVVSDASNPDNRFRIVYQPTLNIDQPTASNFSVYPNPVDNGEFHIDFKTLPSTATYSISTLLGQHVQKGTLTDTQNTVLLTHLEKGIYLLQVTQDDKVITKKLYIQ</sequence>
<proteinExistence type="inferred from homology"/>
<name>A0A328WPL3_9FLAO</name>
<dbReference type="Pfam" id="PF18962">
    <property type="entry name" value="Por_Secre_tail"/>
    <property type="match status" value="1"/>
</dbReference>
<evidence type="ECO:0000256" key="3">
    <source>
        <dbReference type="SAM" id="SignalP"/>
    </source>
</evidence>
<dbReference type="InterPro" id="IPR021884">
    <property type="entry name" value="Ice-bd_prot"/>
</dbReference>
<dbReference type="NCBIfam" id="TIGR04183">
    <property type="entry name" value="Por_Secre_tail"/>
    <property type="match status" value="1"/>
</dbReference>
<evidence type="ECO:0000313" key="5">
    <source>
        <dbReference type="EMBL" id="RAR47215.1"/>
    </source>
</evidence>